<dbReference type="EMBL" id="CP011025">
    <property type="protein sequence ID" value="ATC86105.1"/>
    <property type="molecule type" value="Genomic_DNA"/>
</dbReference>
<organism evidence="1 2">
    <name type="scientific">Pseudoalteromonas arctica A 37-1-2</name>
    <dbReference type="NCBI Taxonomy" id="1117313"/>
    <lineage>
        <taxon>Bacteria</taxon>
        <taxon>Pseudomonadati</taxon>
        <taxon>Pseudomonadota</taxon>
        <taxon>Gammaproteobacteria</taxon>
        <taxon>Alteromonadales</taxon>
        <taxon>Pseudoalteromonadaceae</taxon>
        <taxon>Pseudoalteromonas</taxon>
    </lineage>
</organism>
<proteinExistence type="predicted"/>
<evidence type="ECO:0000313" key="1">
    <source>
        <dbReference type="EMBL" id="ATC86105.1"/>
    </source>
</evidence>
<sequence length="44" mass="5046">MFLPNLNLDPFFTNLSIYPVHYKYALGHFYAVGQILIAENSVTL</sequence>
<gene>
    <name evidence="1" type="ORF">PARC_a1489</name>
</gene>
<name>A0A290S358_9GAMM</name>
<evidence type="ECO:0000313" key="2">
    <source>
        <dbReference type="Proteomes" id="UP000016505"/>
    </source>
</evidence>
<reference evidence="1 2" key="1">
    <citation type="journal article" date="2012" name="J. Bacteriol.">
        <title>Genome sequences of type strains of seven species of the marine bacterium Pseudoalteromonas.</title>
        <authorList>
            <person name="Xie B.B."/>
            <person name="Shu Y.L."/>
            <person name="Qin Q.L."/>
            <person name="Rong J.C."/>
            <person name="Zhang X.Y."/>
            <person name="Chen X.L."/>
            <person name="Shi M."/>
            <person name="He H.L."/>
            <person name="Zhou B.C."/>
            <person name="Zhang Y.Z."/>
        </authorList>
    </citation>
    <scope>NUCLEOTIDE SEQUENCE [LARGE SCALE GENOMIC DNA]</scope>
    <source>
        <strain evidence="1 2">A 37-1-2</strain>
    </source>
</reference>
<protein>
    <submittedName>
        <fullName evidence="1">Uncharacterized protein</fullName>
    </submittedName>
</protein>
<dbReference type="AlphaFoldDB" id="A0A290S358"/>
<accession>A0A290S358</accession>
<dbReference type="Proteomes" id="UP000016505">
    <property type="component" value="Chromosome I"/>
</dbReference>
<dbReference type="KEGG" id="part:PARC_a1489"/>